<comment type="function">
    <text evidence="1 8">Component of the 26S proteasome, a multiprotein complex involved in the ATP-dependent degradation of ubiquitinated proteins. This complex plays a key role in the maintenance of protein homeostasis by removing misfolded or damaged proteins, which could impair cellular functions, and by removing proteins whose functions are no longer required. Therefore, the proteasome participates in numerous cellular processes, including cell cycle progression, apoptosis, or DNA damage repair.</text>
</comment>
<evidence type="ECO:0000256" key="4">
    <source>
        <dbReference type="ARBA" id="ARBA00014928"/>
    </source>
</evidence>
<evidence type="ECO:0000256" key="5">
    <source>
        <dbReference type="ARBA" id="ARBA00022737"/>
    </source>
</evidence>
<dbReference type="InterPro" id="IPR016643">
    <property type="entry name" value="26S_Psome_Rpn1"/>
</dbReference>
<evidence type="ECO:0000256" key="2">
    <source>
        <dbReference type="ARBA" id="ARBA00004031"/>
    </source>
</evidence>
<dbReference type="GO" id="GO:0005634">
    <property type="term" value="C:nucleus"/>
    <property type="evidence" value="ECO:0007669"/>
    <property type="project" value="TreeGrafter"/>
</dbReference>
<dbReference type="Proteomes" id="UP001163046">
    <property type="component" value="Unassembled WGS sequence"/>
</dbReference>
<keyword evidence="6 8" id="KW-0647">Proteasome</keyword>
<feature type="region of interest" description="Disordered" evidence="9">
    <location>
        <begin position="651"/>
        <end position="683"/>
    </location>
</feature>
<organism evidence="12 13">
    <name type="scientific">Desmophyllum pertusum</name>
    <dbReference type="NCBI Taxonomy" id="174260"/>
    <lineage>
        <taxon>Eukaryota</taxon>
        <taxon>Metazoa</taxon>
        <taxon>Cnidaria</taxon>
        <taxon>Anthozoa</taxon>
        <taxon>Hexacorallia</taxon>
        <taxon>Scleractinia</taxon>
        <taxon>Caryophylliina</taxon>
        <taxon>Caryophylliidae</taxon>
        <taxon>Desmophyllum</taxon>
    </lineage>
</organism>
<feature type="compositionally biased region" description="Basic and acidic residues" evidence="9">
    <location>
        <begin position="659"/>
        <end position="683"/>
    </location>
</feature>
<dbReference type="Pfam" id="PF17781">
    <property type="entry name" value="RPN1_RPN2_N"/>
    <property type="match status" value="1"/>
</dbReference>
<dbReference type="OrthoDB" id="10252509at2759"/>
<dbReference type="PANTHER" id="PTHR10943:SF1">
    <property type="entry name" value="26S PROTEASOME NON-ATPASE REGULATORY SUBUNIT 2"/>
    <property type="match status" value="1"/>
</dbReference>
<feature type="domain" description="RPN1 N-terminal" evidence="10">
    <location>
        <begin position="84"/>
        <end position="385"/>
    </location>
</feature>
<dbReference type="SUPFAM" id="SSF48371">
    <property type="entry name" value="ARM repeat"/>
    <property type="match status" value="1"/>
</dbReference>
<evidence type="ECO:0000259" key="11">
    <source>
        <dbReference type="Pfam" id="PF18051"/>
    </source>
</evidence>
<dbReference type="FunFam" id="1.25.10.10:FF:000026">
    <property type="entry name" value="26S proteasome non-ATPase regulatory subunit 2"/>
    <property type="match status" value="1"/>
</dbReference>
<comment type="function">
    <text evidence="2">Binds to the intracellular domain of tumor necrosis factor type 1 receptor. The binding domain of TRAP1 and TRAP2 resides outside the death domain of TNFR1.</text>
</comment>
<proteinExistence type="inferred from homology"/>
<evidence type="ECO:0000256" key="1">
    <source>
        <dbReference type="ARBA" id="ARBA00002362"/>
    </source>
</evidence>
<evidence type="ECO:0000256" key="7">
    <source>
        <dbReference type="ARBA" id="ARBA00046857"/>
    </source>
</evidence>
<dbReference type="Gene3D" id="1.25.10.10">
    <property type="entry name" value="Leucine-rich Repeat Variant"/>
    <property type="match status" value="1"/>
</dbReference>
<dbReference type="InterPro" id="IPR002015">
    <property type="entry name" value="Proteasome/cyclosome_rpt"/>
</dbReference>
<feature type="domain" description="26S proteasome non-ATPase regulatory subunit RPN1 C-terminal" evidence="11">
    <location>
        <begin position="889"/>
        <end position="942"/>
    </location>
</feature>
<keyword evidence="13" id="KW-1185">Reference proteome</keyword>
<evidence type="ECO:0000259" key="10">
    <source>
        <dbReference type="Pfam" id="PF17781"/>
    </source>
</evidence>
<dbReference type="GO" id="GO:0030234">
    <property type="term" value="F:enzyme regulator activity"/>
    <property type="evidence" value="ECO:0007669"/>
    <property type="project" value="UniProtKB-UniRule"/>
</dbReference>
<sequence length="947" mass="104872">MGVAPVTRHWALMPTKVRKVLGIKSQESTRPSNIIDSNMAPVAEQKKEKETTTEKKEETKPKDETKKEEETELSEEDRQLQEELTMLVERLSESDVSLHKPALEALRSQIRASTSSMTSVPKPLKYLRQHFSPLKEIYDTWGDGENKRFLADIISVLGMTISDGRECLKYRMVGSKEELESWGHEYVRHLAEEIRGEYSERSDKGDGIEDLVALAKEIIPYNMQHNAETEACDLLMEIECLELLDEYVDKNSFQRVCLYLTSCVSYVPEPEDSTLLKTALNIFRKFDHQPEAMKLAIHLNDVDLIKDIFISCTGSDEKKLIQKQMAFMLARQQIYLELDENMDDYDELVEIMSNAHLNNNFLSLARELDIMEPKVPEDIYKTHLENKGVSSGVALDSARQNLASSFVNSFVNAAFGADKLLTEDGNKWIYKNKEHGMMSTTASLGLILLWDVDAGLTQIDKYLYSTEDYIKAGALLACGIVNSGVRNECDPALALLSDYVLHNNNIMRLGSVVGLGLAYAGSNRQDVLSLILPVLGDPKSNLEVIGMAGIACGLVSIGTCNGDVTSTILQTMMERSETEVKETNARNLALGLGLTFLGKQEAAEATLEALKVVPEPLGKWASILVEICAYAGTGNVLKIQEMLHICSEHFEQKDDDEKDKDSKDKDAKDKEKDKKEAEKSDDGSHQGVAVLGIALIAMGEEIGAQMALRTCNHLLQYGEPVIRRAVPLALAILSASNPQLSIIDTLSKLSHDNDAEVSHNSIFAMGIVGAGTNNARLGGMLRQLAMYYHKDANNLFMVRLAQGLVHLGKGTLTLGPYHCDRSVMMPVAVGGLLSVLVSFLDVKNVILGKSHYVLFNLVSAMQPRMLVTFDTELRPLPVSVRVGQAVDVVGQAGKPKTITGFQTHTTPVLLAYGERAELATEEYISLAPIMEGFVILKKNPEYEKMES</sequence>
<feature type="compositionally biased region" description="Basic and acidic residues" evidence="9">
    <location>
        <begin position="44"/>
        <end position="69"/>
    </location>
</feature>
<accession>A0A9W9ZG68</accession>
<dbReference type="InterPro" id="IPR041433">
    <property type="entry name" value="RPN1_C"/>
</dbReference>
<feature type="compositionally biased region" description="Polar residues" evidence="9">
    <location>
        <begin position="25"/>
        <end position="36"/>
    </location>
</feature>
<dbReference type="GO" id="GO:0034515">
    <property type="term" value="C:proteasome storage granule"/>
    <property type="evidence" value="ECO:0007669"/>
    <property type="project" value="TreeGrafter"/>
</dbReference>
<evidence type="ECO:0000256" key="9">
    <source>
        <dbReference type="SAM" id="MobiDB-lite"/>
    </source>
</evidence>
<feature type="region of interest" description="Disordered" evidence="9">
    <location>
        <begin position="23"/>
        <end position="79"/>
    </location>
</feature>
<dbReference type="GO" id="GO:0043161">
    <property type="term" value="P:proteasome-mediated ubiquitin-dependent protein catabolic process"/>
    <property type="evidence" value="ECO:0007669"/>
    <property type="project" value="TreeGrafter"/>
</dbReference>
<evidence type="ECO:0000256" key="8">
    <source>
        <dbReference type="PIRNR" id="PIRNR015965"/>
    </source>
</evidence>
<dbReference type="Pfam" id="PF18051">
    <property type="entry name" value="RPN1_C"/>
    <property type="match status" value="1"/>
</dbReference>
<dbReference type="InterPro" id="IPR011989">
    <property type="entry name" value="ARM-like"/>
</dbReference>
<evidence type="ECO:0000256" key="3">
    <source>
        <dbReference type="ARBA" id="ARBA00005460"/>
    </source>
</evidence>
<reference evidence="12" key="1">
    <citation type="submission" date="2023-01" db="EMBL/GenBank/DDBJ databases">
        <title>Genome assembly of the deep-sea coral Lophelia pertusa.</title>
        <authorList>
            <person name="Herrera S."/>
            <person name="Cordes E."/>
        </authorList>
    </citation>
    <scope>NUCLEOTIDE SEQUENCE</scope>
    <source>
        <strain evidence="12">USNM1676648</strain>
        <tissue evidence="12">Polyp</tissue>
    </source>
</reference>
<comment type="similarity">
    <text evidence="3 8">Belongs to the proteasome subunit S2 family.</text>
</comment>
<dbReference type="EMBL" id="MU826352">
    <property type="protein sequence ID" value="KAJ7380755.1"/>
    <property type="molecule type" value="Genomic_DNA"/>
</dbReference>
<dbReference type="InterPro" id="IPR016024">
    <property type="entry name" value="ARM-type_fold"/>
</dbReference>
<dbReference type="GO" id="GO:0008540">
    <property type="term" value="C:proteasome regulatory particle, base subcomplex"/>
    <property type="evidence" value="ECO:0007669"/>
    <property type="project" value="UniProtKB-UniRule"/>
</dbReference>
<dbReference type="GO" id="GO:0042176">
    <property type="term" value="P:regulation of protein catabolic process"/>
    <property type="evidence" value="ECO:0007669"/>
    <property type="project" value="InterPro"/>
</dbReference>
<comment type="subunit">
    <text evidence="7">Component of the 19S proteasome regulatory particle complex. The 26S proteasome consists of a 20S core particle (CP) and two 19S regulatory subunits (RP). The regulatory particle is made of a lid composed of 9 subunits, a base containing 6 ATPases and few additional components including PSMD2. Interacts with RPGRIP1L. Interacts with CRY1 in a KDM8-dependent manner. Interacts (via C-terminus) with phosphatase UBLCP1 (via ubiquitin-like domain); the interaction recruits UBLCP1 to the 19S regulatory particle where it dephosphorylates 19S subunit PSMC2/RPT1 which impairs PSMC2 ATPase activity and disrupts 26S proteasome assembly.</text>
</comment>
<name>A0A9W9ZG68_9CNID</name>
<gene>
    <name evidence="12" type="primary">PSMD2</name>
    <name evidence="12" type="ORF">OS493_007131</name>
</gene>
<dbReference type="AlphaFoldDB" id="A0A9W9ZG68"/>
<evidence type="ECO:0000313" key="12">
    <source>
        <dbReference type="EMBL" id="KAJ7380755.1"/>
    </source>
</evidence>
<dbReference type="PIRSF" id="PIRSF015965">
    <property type="entry name" value="26S_Psome_Rpn1"/>
    <property type="match status" value="1"/>
</dbReference>
<dbReference type="Pfam" id="PF01851">
    <property type="entry name" value="PC_rep"/>
    <property type="match status" value="2"/>
</dbReference>
<comment type="caution">
    <text evidence="12">The sequence shown here is derived from an EMBL/GenBank/DDBJ whole genome shotgun (WGS) entry which is preliminary data.</text>
</comment>
<keyword evidence="5" id="KW-0677">Repeat</keyword>
<evidence type="ECO:0000313" key="13">
    <source>
        <dbReference type="Proteomes" id="UP001163046"/>
    </source>
</evidence>
<dbReference type="PANTHER" id="PTHR10943">
    <property type="entry name" value="26S PROTEASOME NON-ATPASE REGULATORY SUBUNIT"/>
    <property type="match status" value="1"/>
</dbReference>
<evidence type="ECO:0000256" key="6">
    <source>
        <dbReference type="ARBA" id="ARBA00022942"/>
    </source>
</evidence>
<protein>
    <recommendedName>
        <fullName evidence="4 8">26S proteasome non-ATPase regulatory subunit 2</fullName>
    </recommendedName>
</protein>
<dbReference type="InterPro" id="IPR040892">
    <property type="entry name" value="RPN1_N"/>
</dbReference>